<dbReference type="InParanoid" id="N1JHE9"/>
<dbReference type="OrthoDB" id="3606391at2759"/>
<keyword evidence="2" id="KW-1185">Reference proteome</keyword>
<name>N1JHE9_BLUG1</name>
<sequence length="204" mass="22804">MDFSIENHAPLTEEGFCSISIPSNTPPFPIFATPPSKPILPQQDVVVTDRLTLQPVSPSKRSIPESYHEITTGIEIDANEFLPKDLAQIIEERKPCELVWYARIMMCTCAISSIESALSGFMTVIEKDEATAIREYLYKAISKYTASEAPPLLLLSARTLDQIITRKKARIRIKQTKSVLQCQLQLLGPLKNLSNCLANRQTPT</sequence>
<dbReference type="Proteomes" id="UP000015441">
    <property type="component" value="Unassembled WGS sequence"/>
</dbReference>
<comment type="caution">
    <text evidence="1">The sequence shown here is derived from an EMBL/GenBank/DDBJ whole genome shotgun (WGS) entry which is preliminary data.</text>
</comment>
<proteinExistence type="predicted"/>
<protein>
    <submittedName>
        <fullName evidence="1">EKA-like protein</fullName>
    </submittedName>
</protein>
<evidence type="ECO:0000313" key="2">
    <source>
        <dbReference type="Proteomes" id="UP000015441"/>
    </source>
</evidence>
<accession>N1JHE9</accession>
<dbReference type="EMBL" id="CAUH01003567">
    <property type="protein sequence ID" value="CCU77312.1"/>
    <property type="molecule type" value="Genomic_DNA"/>
</dbReference>
<dbReference type="HOGENOM" id="CLU_1343033_0_0_1"/>
<evidence type="ECO:0000313" key="1">
    <source>
        <dbReference type="EMBL" id="CCU77312.1"/>
    </source>
</evidence>
<organism evidence="1 2">
    <name type="scientific">Blumeria graminis f. sp. hordei (strain DH14)</name>
    <name type="common">Barley powdery mildew</name>
    <name type="synonym">Oidium monilioides f. sp. hordei</name>
    <dbReference type="NCBI Taxonomy" id="546991"/>
    <lineage>
        <taxon>Eukaryota</taxon>
        <taxon>Fungi</taxon>
        <taxon>Dikarya</taxon>
        <taxon>Ascomycota</taxon>
        <taxon>Pezizomycotina</taxon>
        <taxon>Leotiomycetes</taxon>
        <taxon>Erysiphales</taxon>
        <taxon>Erysiphaceae</taxon>
        <taxon>Blumeria</taxon>
        <taxon>Blumeria hordei</taxon>
    </lineage>
</organism>
<dbReference type="AlphaFoldDB" id="N1JHE9"/>
<gene>
    <name evidence="1" type="ORF">BGHDH14_bgh03333</name>
</gene>
<reference evidence="1 2" key="1">
    <citation type="journal article" date="2010" name="Science">
        <title>Genome expansion and gene loss in powdery mildew fungi reveal tradeoffs in extreme parasitism.</title>
        <authorList>
            <person name="Spanu P.D."/>
            <person name="Abbott J.C."/>
            <person name="Amselem J."/>
            <person name="Burgis T.A."/>
            <person name="Soanes D.M."/>
            <person name="Stueber K."/>
            <person name="Ver Loren van Themaat E."/>
            <person name="Brown J.K.M."/>
            <person name="Butcher S.A."/>
            <person name="Gurr S.J."/>
            <person name="Lebrun M.-H."/>
            <person name="Ridout C.J."/>
            <person name="Schulze-Lefert P."/>
            <person name="Talbot N.J."/>
            <person name="Ahmadinejad N."/>
            <person name="Ametz C."/>
            <person name="Barton G.R."/>
            <person name="Benjdia M."/>
            <person name="Bidzinski P."/>
            <person name="Bindschedler L.V."/>
            <person name="Both M."/>
            <person name="Brewer M.T."/>
            <person name="Cadle-Davidson L."/>
            <person name="Cadle-Davidson M.M."/>
            <person name="Collemare J."/>
            <person name="Cramer R."/>
            <person name="Frenkel O."/>
            <person name="Godfrey D."/>
            <person name="Harriman J."/>
            <person name="Hoede C."/>
            <person name="King B.C."/>
            <person name="Klages S."/>
            <person name="Kleemann J."/>
            <person name="Knoll D."/>
            <person name="Koti P.S."/>
            <person name="Kreplak J."/>
            <person name="Lopez-Ruiz F.J."/>
            <person name="Lu X."/>
            <person name="Maekawa T."/>
            <person name="Mahanil S."/>
            <person name="Micali C."/>
            <person name="Milgroom M.G."/>
            <person name="Montana G."/>
            <person name="Noir S."/>
            <person name="O'Connell R.J."/>
            <person name="Oberhaensli S."/>
            <person name="Parlange F."/>
            <person name="Pedersen C."/>
            <person name="Quesneville H."/>
            <person name="Reinhardt R."/>
            <person name="Rott M."/>
            <person name="Sacristan S."/>
            <person name="Schmidt S.M."/>
            <person name="Schoen M."/>
            <person name="Skamnioti P."/>
            <person name="Sommer H."/>
            <person name="Stephens A."/>
            <person name="Takahara H."/>
            <person name="Thordal-Christensen H."/>
            <person name="Vigouroux M."/>
            <person name="Wessling R."/>
            <person name="Wicker T."/>
            <person name="Panstruga R."/>
        </authorList>
    </citation>
    <scope>NUCLEOTIDE SEQUENCE [LARGE SCALE GENOMIC DNA]</scope>
    <source>
        <strain evidence="1">DH14</strain>
    </source>
</reference>